<name>A0A9N9APU5_9GLOM</name>
<comment type="caution">
    <text evidence="2">The sequence shown here is derived from an EMBL/GenBank/DDBJ whole genome shotgun (WGS) entry which is preliminary data.</text>
</comment>
<feature type="non-terminal residue" evidence="2">
    <location>
        <position position="50"/>
    </location>
</feature>
<dbReference type="EMBL" id="CAJVPI010000459">
    <property type="protein sequence ID" value="CAG8537986.1"/>
    <property type="molecule type" value="Genomic_DNA"/>
</dbReference>
<feature type="region of interest" description="Disordered" evidence="1">
    <location>
        <begin position="18"/>
        <end position="40"/>
    </location>
</feature>
<evidence type="ECO:0000313" key="2">
    <source>
        <dbReference type="EMBL" id="CAG8537986.1"/>
    </source>
</evidence>
<evidence type="ECO:0000256" key="1">
    <source>
        <dbReference type="SAM" id="MobiDB-lite"/>
    </source>
</evidence>
<gene>
    <name evidence="2" type="ORF">PBRASI_LOCUS4443</name>
</gene>
<protein>
    <submittedName>
        <fullName evidence="2">943_t:CDS:1</fullName>
    </submittedName>
</protein>
<proteinExistence type="predicted"/>
<dbReference type="AlphaFoldDB" id="A0A9N9APU5"/>
<keyword evidence="3" id="KW-1185">Reference proteome</keyword>
<reference evidence="2" key="1">
    <citation type="submission" date="2021-06" db="EMBL/GenBank/DDBJ databases">
        <authorList>
            <person name="Kallberg Y."/>
            <person name="Tangrot J."/>
            <person name="Rosling A."/>
        </authorList>
    </citation>
    <scope>NUCLEOTIDE SEQUENCE</scope>
    <source>
        <strain evidence="2">BR232B</strain>
    </source>
</reference>
<accession>A0A9N9APU5</accession>
<sequence length="50" mass="5604">MVDVTDYIMDTEIVIRDKGAEDGNPENRVPTNKKKGDDILVAELDKKSKV</sequence>
<dbReference type="Proteomes" id="UP000789739">
    <property type="component" value="Unassembled WGS sequence"/>
</dbReference>
<organism evidence="2 3">
    <name type="scientific">Paraglomus brasilianum</name>
    <dbReference type="NCBI Taxonomy" id="144538"/>
    <lineage>
        <taxon>Eukaryota</taxon>
        <taxon>Fungi</taxon>
        <taxon>Fungi incertae sedis</taxon>
        <taxon>Mucoromycota</taxon>
        <taxon>Glomeromycotina</taxon>
        <taxon>Glomeromycetes</taxon>
        <taxon>Paraglomerales</taxon>
        <taxon>Paraglomeraceae</taxon>
        <taxon>Paraglomus</taxon>
    </lineage>
</organism>
<evidence type="ECO:0000313" key="3">
    <source>
        <dbReference type="Proteomes" id="UP000789739"/>
    </source>
</evidence>